<dbReference type="SUPFAM" id="SSF49313">
    <property type="entry name" value="Cadherin-like"/>
    <property type="match status" value="1"/>
</dbReference>
<dbReference type="InterPro" id="IPR002126">
    <property type="entry name" value="Cadherin-like_dom"/>
</dbReference>
<keyword evidence="2" id="KW-0472">Membrane</keyword>
<sequence length="155" mass="16369">MDITPVNDAPVFTTAATLAVPENSLSVTTLAATDVDNLKLFYSIQGGADSALFSLDANSGALSFNTAPDFEVPTDHDKDGTYEVIVETSDGNGGATPLTLAISVTDVNESIPPRRLLQPLFRSPRPRHSPILLQGSPRLARQSPTLAVVAVAPNW</sequence>
<protein>
    <recommendedName>
        <fullName evidence="3">Cadherin domain-containing protein</fullName>
    </recommendedName>
</protein>
<dbReference type="EMBL" id="AP019416">
    <property type="protein sequence ID" value="BBI49701.1"/>
    <property type="molecule type" value="Genomic_DNA"/>
</dbReference>
<dbReference type="CDD" id="cd11304">
    <property type="entry name" value="Cadherin_repeat"/>
    <property type="match status" value="1"/>
</dbReference>
<name>A0ABN5WRW8_9GAMM</name>
<dbReference type="PANTHER" id="PTHR24026:SF126">
    <property type="entry name" value="PROTOCADHERIN FAT 4"/>
    <property type="match status" value="1"/>
</dbReference>
<keyword evidence="2" id="KW-1133">Transmembrane helix</keyword>
<feature type="domain" description="Cadherin" evidence="3">
    <location>
        <begin position="12"/>
        <end position="121"/>
    </location>
</feature>
<keyword evidence="1" id="KW-0812">Transmembrane</keyword>
<dbReference type="Pfam" id="PF00028">
    <property type="entry name" value="Cadherin"/>
    <property type="match status" value="1"/>
</dbReference>
<dbReference type="Proteomes" id="UP000289555">
    <property type="component" value="Chromosome"/>
</dbReference>
<evidence type="ECO:0000256" key="1">
    <source>
        <dbReference type="ARBA" id="ARBA00022692"/>
    </source>
</evidence>
<proteinExistence type="predicted"/>
<dbReference type="InterPro" id="IPR015919">
    <property type="entry name" value="Cadherin-like_sf"/>
</dbReference>
<dbReference type="PANTHER" id="PTHR24026">
    <property type="entry name" value="FAT ATYPICAL CADHERIN-RELATED"/>
    <property type="match status" value="1"/>
</dbReference>
<evidence type="ECO:0000259" key="3">
    <source>
        <dbReference type="PROSITE" id="PS50268"/>
    </source>
</evidence>
<keyword evidence="5" id="KW-1185">Reference proteome</keyword>
<evidence type="ECO:0000313" key="4">
    <source>
        <dbReference type="EMBL" id="BBI49701.1"/>
    </source>
</evidence>
<evidence type="ECO:0000256" key="2">
    <source>
        <dbReference type="ARBA" id="ARBA00022989"/>
    </source>
</evidence>
<dbReference type="PROSITE" id="PS50268">
    <property type="entry name" value="CADHERIN_2"/>
    <property type="match status" value="1"/>
</dbReference>
<organism evidence="4 5">
    <name type="scientific">Vreelandella olivaria</name>
    <dbReference type="NCBI Taxonomy" id="390919"/>
    <lineage>
        <taxon>Bacteria</taxon>
        <taxon>Pseudomonadati</taxon>
        <taxon>Pseudomonadota</taxon>
        <taxon>Gammaproteobacteria</taxon>
        <taxon>Oceanospirillales</taxon>
        <taxon>Halomonadaceae</taxon>
        <taxon>Vreelandella</taxon>
    </lineage>
</organism>
<reference evidence="5" key="1">
    <citation type="journal article" date="2019" name="Microbiol. Resour. Announc.">
        <title>Complete Genome Sequence of Halomonas olivaria, a Moderately Halophilic Bacterium Isolated from Olive Processing Effluents, Obtained by Nanopore Sequencing.</title>
        <authorList>
            <person name="Nagata S."/>
            <person name="Ii K.M."/>
            <person name="Tsukimi T."/>
            <person name="Miura M.C."/>
            <person name="Galipon J."/>
            <person name="Arakawa K."/>
        </authorList>
    </citation>
    <scope>NUCLEOTIDE SEQUENCE [LARGE SCALE GENOMIC DNA]</scope>
    <source>
        <strain evidence="5">TYRC17</strain>
    </source>
</reference>
<dbReference type="Gene3D" id="2.60.40.60">
    <property type="entry name" value="Cadherins"/>
    <property type="match status" value="1"/>
</dbReference>
<gene>
    <name evidence="4" type="ORF">HORIV_21220</name>
</gene>
<evidence type="ECO:0000313" key="5">
    <source>
        <dbReference type="Proteomes" id="UP000289555"/>
    </source>
</evidence>
<dbReference type="SMART" id="SM00112">
    <property type="entry name" value="CA"/>
    <property type="match status" value="1"/>
</dbReference>
<accession>A0ABN5WRW8</accession>